<protein>
    <submittedName>
        <fullName evidence="2">Sensors of blue-light using FAD</fullName>
    </submittedName>
</protein>
<name>A0A6J4P228_9ACTN</name>
<gene>
    <name evidence="2" type="ORF">AVDCRST_MAG06-2368</name>
</gene>
<reference evidence="2" key="1">
    <citation type="submission" date="2020-02" db="EMBL/GenBank/DDBJ databases">
        <authorList>
            <person name="Meier V. D."/>
        </authorList>
    </citation>
    <scope>NUCLEOTIDE SEQUENCE</scope>
    <source>
        <strain evidence="2">AVDCRST_MAG06</strain>
    </source>
</reference>
<dbReference type="AlphaFoldDB" id="A0A6J4P228"/>
<feature type="non-terminal residue" evidence="2">
    <location>
        <position position="141"/>
    </location>
</feature>
<accession>A0A6J4P228</accession>
<proteinExistence type="predicted"/>
<organism evidence="2">
    <name type="scientific">uncultured Nocardioides sp</name>
    <dbReference type="NCBI Taxonomy" id="198441"/>
    <lineage>
        <taxon>Bacteria</taxon>
        <taxon>Bacillati</taxon>
        <taxon>Actinomycetota</taxon>
        <taxon>Actinomycetes</taxon>
        <taxon>Propionibacteriales</taxon>
        <taxon>Nocardioidaceae</taxon>
        <taxon>Nocardioides</taxon>
        <taxon>environmental samples</taxon>
    </lineage>
</organism>
<dbReference type="EMBL" id="CADCUP010000158">
    <property type="protein sequence ID" value="CAA9403743.1"/>
    <property type="molecule type" value="Genomic_DNA"/>
</dbReference>
<feature type="compositionally biased region" description="Basic residues" evidence="1">
    <location>
        <begin position="93"/>
        <end position="103"/>
    </location>
</feature>
<evidence type="ECO:0000313" key="2">
    <source>
        <dbReference type="EMBL" id="CAA9403743.1"/>
    </source>
</evidence>
<sequence length="141" mass="15266">AQPDLLQHGDGAVQRRRPLRAARGESQEQHRRRHHRDDDLPRRPLRAGAGGAGGGRAGDVRAHRERRPAPRHQPGARGPGRGAGLPRLVDGLRRRRGGGHRGLLHVLQRRAGRQAGAGRHSPLHHAACLQPARVVPSGPPL</sequence>
<feature type="compositionally biased region" description="Gly residues" evidence="1">
    <location>
        <begin position="48"/>
        <end position="57"/>
    </location>
</feature>
<feature type="region of interest" description="Disordered" evidence="1">
    <location>
        <begin position="1"/>
        <end position="103"/>
    </location>
</feature>
<feature type="non-terminal residue" evidence="2">
    <location>
        <position position="1"/>
    </location>
</feature>
<evidence type="ECO:0000256" key="1">
    <source>
        <dbReference type="SAM" id="MobiDB-lite"/>
    </source>
</evidence>